<dbReference type="CDD" id="cd01392">
    <property type="entry name" value="HTH_LacI"/>
    <property type="match status" value="1"/>
</dbReference>
<dbReference type="AlphaFoldDB" id="A0A1I1GIL5"/>
<evidence type="ECO:0000256" key="3">
    <source>
        <dbReference type="ARBA" id="ARBA00023125"/>
    </source>
</evidence>
<keyword evidence="2" id="KW-0805">Transcription regulation</keyword>
<organism evidence="6 7">
    <name type="scientific">Alkalibacterium subtropicum</name>
    <dbReference type="NCBI Taxonomy" id="753702"/>
    <lineage>
        <taxon>Bacteria</taxon>
        <taxon>Bacillati</taxon>
        <taxon>Bacillota</taxon>
        <taxon>Bacilli</taxon>
        <taxon>Lactobacillales</taxon>
        <taxon>Carnobacteriaceae</taxon>
        <taxon>Alkalibacterium</taxon>
    </lineage>
</organism>
<dbReference type="SUPFAM" id="SSF53822">
    <property type="entry name" value="Periplasmic binding protein-like I"/>
    <property type="match status" value="1"/>
</dbReference>
<dbReference type="RefSeq" id="WP_091528907.1">
    <property type="nucleotide sequence ID" value="NZ_FOLT01000003.1"/>
</dbReference>
<keyword evidence="7" id="KW-1185">Reference proteome</keyword>
<dbReference type="OrthoDB" id="9798934at2"/>
<dbReference type="InterPro" id="IPR028082">
    <property type="entry name" value="Peripla_BP_I"/>
</dbReference>
<proteinExistence type="predicted"/>
<dbReference type="CDD" id="cd06267">
    <property type="entry name" value="PBP1_LacI_sugar_binding-like"/>
    <property type="match status" value="1"/>
</dbReference>
<dbReference type="PROSITE" id="PS50932">
    <property type="entry name" value="HTH_LACI_2"/>
    <property type="match status" value="1"/>
</dbReference>
<reference evidence="7" key="1">
    <citation type="submission" date="2016-10" db="EMBL/GenBank/DDBJ databases">
        <authorList>
            <person name="Varghese N."/>
            <person name="Submissions S."/>
        </authorList>
    </citation>
    <scope>NUCLEOTIDE SEQUENCE [LARGE SCALE GENOMIC DNA]</scope>
    <source>
        <strain evidence="7">DSM 23664</strain>
    </source>
</reference>
<dbReference type="Gene3D" id="3.40.50.2300">
    <property type="match status" value="2"/>
</dbReference>
<dbReference type="PANTHER" id="PTHR30146">
    <property type="entry name" value="LACI-RELATED TRANSCRIPTIONAL REPRESSOR"/>
    <property type="match status" value="1"/>
</dbReference>
<dbReference type="GO" id="GO:0003700">
    <property type="term" value="F:DNA-binding transcription factor activity"/>
    <property type="evidence" value="ECO:0007669"/>
    <property type="project" value="TreeGrafter"/>
</dbReference>
<protein>
    <submittedName>
        <fullName evidence="6">Transcriptional regulator, LacI family</fullName>
    </submittedName>
</protein>
<sequence length="334" mass="36850">MVTIYDIAEHAGYSIATVSKALNNKKVSEKAKQKILDAVEELHYTPNSSARTLATNKSWMIGVVFGENLGIGIAHPFFSQVIEGFKKHAELYNYDLLFVSRHMGLGQETYKHLLHRGVDGIVIVQSHGEDEIGKLNHAIPTVYIDRPTNEPGTVYSDNLTGSKLAVNHLVENGHTKIAHIMGEQTTFAGIERAKGFKKAMREQGLPVREEYLVDGGFYSHAGGREAMIRLLSLNDRPTAVYVAGDVMAIAAMKVTKEWGLRVPEDISFVGFDDIKLAKHVDPALTTIRQDKGLIGQQAAIILLDKINTQGSTQNVDKKMVPVSLIKRDSVHRLA</sequence>
<dbReference type="Pfam" id="PF13377">
    <property type="entry name" value="Peripla_BP_3"/>
    <property type="match status" value="1"/>
</dbReference>
<dbReference type="Proteomes" id="UP000199612">
    <property type="component" value="Unassembled WGS sequence"/>
</dbReference>
<dbReference type="InterPro" id="IPR010982">
    <property type="entry name" value="Lambda_DNA-bd_dom_sf"/>
</dbReference>
<accession>A0A1I1GIL5</accession>
<name>A0A1I1GIL5_9LACT</name>
<dbReference type="InterPro" id="IPR000843">
    <property type="entry name" value="HTH_LacI"/>
</dbReference>
<keyword evidence="4" id="KW-0804">Transcription</keyword>
<dbReference type="InterPro" id="IPR046335">
    <property type="entry name" value="LacI/GalR-like_sensor"/>
</dbReference>
<keyword evidence="1" id="KW-0678">Repressor</keyword>
<evidence type="ECO:0000259" key="5">
    <source>
        <dbReference type="PROSITE" id="PS50932"/>
    </source>
</evidence>
<dbReference type="SMART" id="SM00354">
    <property type="entry name" value="HTH_LACI"/>
    <property type="match status" value="1"/>
</dbReference>
<dbReference type="STRING" id="753702.SAMN04488102_103107"/>
<evidence type="ECO:0000256" key="2">
    <source>
        <dbReference type="ARBA" id="ARBA00023015"/>
    </source>
</evidence>
<dbReference type="EMBL" id="FOLT01000003">
    <property type="protein sequence ID" value="SFC11619.1"/>
    <property type="molecule type" value="Genomic_DNA"/>
</dbReference>
<evidence type="ECO:0000313" key="7">
    <source>
        <dbReference type="Proteomes" id="UP000199612"/>
    </source>
</evidence>
<dbReference type="Pfam" id="PF00356">
    <property type="entry name" value="LacI"/>
    <property type="match status" value="1"/>
</dbReference>
<evidence type="ECO:0000313" key="6">
    <source>
        <dbReference type="EMBL" id="SFC11619.1"/>
    </source>
</evidence>
<gene>
    <name evidence="6" type="ORF">SAMN04488102_103107</name>
</gene>
<keyword evidence="3" id="KW-0238">DNA-binding</keyword>
<dbReference type="PANTHER" id="PTHR30146:SF148">
    <property type="entry name" value="HTH-TYPE TRANSCRIPTIONAL REPRESSOR PURR-RELATED"/>
    <property type="match status" value="1"/>
</dbReference>
<dbReference type="SUPFAM" id="SSF47413">
    <property type="entry name" value="lambda repressor-like DNA-binding domains"/>
    <property type="match status" value="1"/>
</dbReference>
<dbReference type="Gene3D" id="1.10.260.40">
    <property type="entry name" value="lambda repressor-like DNA-binding domains"/>
    <property type="match status" value="1"/>
</dbReference>
<dbReference type="GO" id="GO:0000976">
    <property type="term" value="F:transcription cis-regulatory region binding"/>
    <property type="evidence" value="ECO:0007669"/>
    <property type="project" value="TreeGrafter"/>
</dbReference>
<evidence type="ECO:0000256" key="1">
    <source>
        <dbReference type="ARBA" id="ARBA00022491"/>
    </source>
</evidence>
<evidence type="ECO:0000256" key="4">
    <source>
        <dbReference type="ARBA" id="ARBA00023163"/>
    </source>
</evidence>
<feature type="domain" description="HTH lacI-type" evidence="5">
    <location>
        <begin position="2"/>
        <end position="55"/>
    </location>
</feature>